<dbReference type="OrthoDB" id="4802432at2759"/>
<dbReference type="EMBL" id="MPGH01000007">
    <property type="protein sequence ID" value="OLN97665.1"/>
    <property type="molecule type" value="Genomic_DNA"/>
</dbReference>
<dbReference type="AlphaFoldDB" id="A0A1Q8S8B2"/>
<protein>
    <recommendedName>
        <fullName evidence="1">DUF6546 domain-containing protein</fullName>
    </recommendedName>
</protein>
<dbReference type="InterPro" id="IPR046676">
    <property type="entry name" value="DUF6546"/>
</dbReference>
<organism evidence="2 3">
    <name type="scientific">Colletotrichum chlorophyti</name>
    <dbReference type="NCBI Taxonomy" id="708187"/>
    <lineage>
        <taxon>Eukaryota</taxon>
        <taxon>Fungi</taxon>
        <taxon>Dikarya</taxon>
        <taxon>Ascomycota</taxon>
        <taxon>Pezizomycotina</taxon>
        <taxon>Sordariomycetes</taxon>
        <taxon>Hypocreomycetidae</taxon>
        <taxon>Glomerellales</taxon>
        <taxon>Glomerellaceae</taxon>
        <taxon>Colletotrichum</taxon>
    </lineage>
</organism>
<dbReference type="Proteomes" id="UP000186583">
    <property type="component" value="Unassembled WGS sequence"/>
</dbReference>
<evidence type="ECO:0000259" key="1">
    <source>
        <dbReference type="Pfam" id="PF20183"/>
    </source>
</evidence>
<reference evidence="2 3" key="1">
    <citation type="submission" date="2016-11" db="EMBL/GenBank/DDBJ databases">
        <title>Draft Genome Assembly of Colletotrichum chlorophyti a pathogen of herbaceous plants.</title>
        <authorList>
            <person name="Gan P."/>
            <person name="Narusaka M."/>
            <person name="Tsushima A."/>
            <person name="Narusaka Y."/>
            <person name="Takano Y."/>
            <person name="Shirasu K."/>
        </authorList>
    </citation>
    <scope>NUCLEOTIDE SEQUENCE [LARGE SCALE GENOMIC DNA]</scope>
    <source>
        <strain evidence="2 3">NTL11</strain>
    </source>
</reference>
<proteinExistence type="predicted"/>
<comment type="caution">
    <text evidence="2">The sequence shown here is derived from an EMBL/GenBank/DDBJ whole genome shotgun (WGS) entry which is preliminary data.</text>
</comment>
<sequence>MSTRFPNLNELRYEPWREWAGMDQHTDKSNQTLIRLFPGTKLSRLTTFGNFNQPYPGIYSDSPAMRVPTPIVSHKLARASLQLKTLSASFMIDASYFFEARKLSWKWENLTYLALTSRVLSDDEDVTDINDMLRDAADAALKMRKLEMMELWNGREGMAMLFRYRKAREEQSAIITVRGTFELALGSNVRQAWEAVTLQHCHGRVVFQSSSIDPGIIQNHGDAMCQLGLSTEVIRPVSLRQILNEHELRAGLTT</sequence>
<feature type="domain" description="DUF6546" evidence="1">
    <location>
        <begin position="40"/>
        <end position="235"/>
    </location>
</feature>
<gene>
    <name evidence="2" type="ORF">CCHL11_09624</name>
</gene>
<keyword evidence="3" id="KW-1185">Reference proteome</keyword>
<evidence type="ECO:0000313" key="2">
    <source>
        <dbReference type="EMBL" id="OLN97665.1"/>
    </source>
</evidence>
<dbReference type="Pfam" id="PF20183">
    <property type="entry name" value="DUF6546"/>
    <property type="match status" value="1"/>
</dbReference>
<accession>A0A1Q8S8B2</accession>
<name>A0A1Q8S8B2_9PEZI</name>
<evidence type="ECO:0000313" key="3">
    <source>
        <dbReference type="Proteomes" id="UP000186583"/>
    </source>
</evidence>